<evidence type="ECO:0000259" key="1">
    <source>
        <dbReference type="Pfam" id="PF00535"/>
    </source>
</evidence>
<gene>
    <name evidence="2" type="ORF">J9253_00215</name>
</gene>
<keyword evidence="2" id="KW-0328">Glycosyltransferase</keyword>
<dbReference type="PANTHER" id="PTHR43685:SF2">
    <property type="entry name" value="GLYCOSYLTRANSFERASE 2-LIKE DOMAIN-CONTAINING PROTEIN"/>
    <property type="match status" value="1"/>
</dbReference>
<feature type="domain" description="Glycosyltransferase 2-like" evidence="1">
    <location>
        <begin position="10"/>
        <end position="137"/>
    </location>
</feature>
<keyword evidence="2" id="KW-0808">Transferase</keyword>
<keyword evidence="3" id="KW-1185">Reference proteome</keyword>
<protein>
    <submittedName>
        <fullName evidence="2">Glycosyltransferase</fullName>
        <ecNumber evidence="2">2.4.-.-</ecNumber>
    </submittedName>
</protein>
<dbReference type="SUPFAM" id="SSF53448">
    <property type="entry name" value="Nucleotide-diphospho-sugar transferases"/>
    <property type="match status" value="1"/>
</dbReference>
<accession>A0ABX7WZT7</accession>
<evidence type="ECO:0000313" key="2">
    <source>
        <dbReference type="EMBL" id="QTR46425.1"/>
    </source>
</evidence>
<dbReference type="Gene3D" id="3.90.550.10">
    <property type="entry name" value="Spore Coat Polysaccharide Biosynthesis Protein SpsA, Chain A"/>
    <property type="match status" value="1"/>
</dbReference>
<sequence>MINIDKPLVSVVIPTYNHAQYLGRALQSVFDQTYNNWEAIVVDNHSTDNTDEILSNFIDPRIVVLKVNNNGIIAVSRNAGINVAKGEWIAFLDSDDWWTKDKLEICLQYPNNQNDIIYHDLEIISDQPRYFRPKLIKSWQTKKPVTIDLLTRGNALATSSVTVRKRLLEQVNGMNENRAMVGSEDYNTWLHIANLTEKFKYVPKKLGFYQLHKNGISQKNMFYPMTHATSEFLYLLNTKQKNKNLANLNYTKGRFEYLAGNHIEANKRLFFSTKHGRLDLKIKGILMLISSLFTSK</sequence>
<dbReference type="GO" id="GO:0016757">
    <property type="term" value="F:glycosyltransferase activity"/>
    <property type="evidence" value="ECO:0007669"/>
    <property type="project" value="UniProtKB-KW"/>
</dbReference>
<dbReference type="Proteomes" id="UP000672039">
    <property type="component" value="Chromosome"/>
</dbReference>
<dbReference type="PANTHER" id="PTHR43685">
    <property type="entry name" value="GLYCOSYLTRANSFERASE"/>
    <property type="match status" value="1"/>
</dbReference>
<dbReference type="InterPro" id="IPR050834">
    <property type="entry name" value="Glycosyltransf_2"/>
</dbReference>
<reference evidence="2 3" key="1">
    <citation type="submission" date="2021-04" db="EMBL/GenBank/DDBJ databases">
        <title>Genomics, taxonomy and metabolism of representatives of sulfur bacteria of the genus Thiothrix: Thiothrix fructosivorans QT, Thiothrix unzii A1T and three new species, Thiothrix subterranea sp. nov., Thiothrix litoralis sp. nov. and 'Candidatus Thiothrix anitrata' sp. nov.</title>
        <authorList>
            <person name="Ravin N.V."/>
            <person name="Smolyakov D."/>
            <person name="Rudenko T.S."/>
            <person name="Mardanov A.V."/>
            <person name="Beletsky A.V."/>
            <person name="Markov N.D."/>
            <person name="Fomenkov A.I."/>
            <person name="Roberts R.J."/>
            <person name="Karnachuk O.V."/>
            <person name="Novikov A."/>
            <person name="Grabovich M.Y."/>
        </authorList>
    </citation>
    <scope>NUCLEOTIDE SEQUENCE [LARGE SCALE GENOMIC DNA]</scope>
    <source>
        <strain evidence="2 3">AS</strain>
    </source>
</reference>
<dbReference type="EC" id="2.4.-.-" evidence="2"/>
<dbReference type="InterPro" id="IPR001173">
    <property type="entry name" value="Glyco_trans_2-like"/>
</dbReference>
<dbReference type="RefSeq" id="WP_210222761.1">
    <property type="nucleotide sequence ID" value="NZ_CP072801.1"/>
</dbReference>
<dbReference type="EMBL" id="CP072801">
    <property type="protein sequence ID" value="QTR46425.1"/>
    <property type="molecule type" value="Genomic_DNA"/>
</dbReference>
<name>A0ABX7WZT7_9GAMM</name>
<dbReference type="Pfam" id="PF00535">
    <property type="entry name" value="Glycos_transf_2"/>
    <property type="match status" value="1"/>
</dbReference>
<evidence type="ECO:0000313" key="3">
    <source>
        <dbReference type="Proteomes" id="UP000672039"/>
    </source>
</evidence>
<proteinExistence type="predicted"/>
<dbReference type="InterPro" id="IPR029044">
    <property type="entry name" value="Nucleotide-diphossugar_trans"/>
</dbReference>
<organism evidence="2 3">
    <name type="scientific">Thiothrix litoralis</name>
    <dbReference type="NCBI Taxonomy" id="2891210"/>
    <lineage>
        <taxon>Bacteria</taxon>
        <taxon>Pseudomonadati</taxon>
        <taxon>Pseudomonadota</taxon>
        <taxon>Gammaproteobacteria</taxon>
        <taxon>Thiotrichales</taxon>
        <taxon>Thiotrichaceae</taxon>
        <taxon>Thiothrix</taxon>
    </lineage>
</organism>